<evidence type="ECO:0000259" key="5">
    <source>
        <dbReference type="PROSITE" id="PS51192"/>
    </source>
</evidence>
<sequence>MRLVIGIHDVPAELISAMSLGQLLPEDLVTKYKNRLLSEIELLRDEAQKSAISGLAWLMRLGILEVKVAAPRTSRGIYHQKRMIFRDKLGNVIAGTGSLNETMGSRENVEEMQFNLSWQTGFSGVDLLVQSFEEIWANEAVEVSVFDLDEEFATKLLLKTGNPPNPYLVSEATDAVEASKVLELARSGIAFTPFNLSSAVLYPHQERVFAEALSRWPVRVLMADEVGLGKTLEAGTAISYLHKFHQIRDITILVPAGLIRQWQEELWKHFELDFWRWDSGNSAYVSSLGESIGNSFAGSNGIKTPRLKIVSAQWARMKPHEFTKLRPELLVVDEAHAARVSETKYGTSSTQLWKLVNEMSTKVPHLILLTATPMQVHPSEYHGLLALLGLPEEWRDFQNYEESLRIIAGSNEKPTLQRSSTLANLIVSSVESNDWMPAYLSQEEMLQIMNLREKSNQSPLEGAKYVMAAFQSFRTILIKLHPGHFFTCRNTKSGLQQFGYVFPNRQFSSPEIVMPQNLNRFESGIENYLSGFYGKTEEALVPKSRFPIAFAKSSYYQRLVSSLYAANQSLHRRRAKILAISDSINSSGFDLGLAQLSDIVQEEDSVLESSFYDDLDSKLSLLNDSEIERVQVNARQELLHINELLAILNAEGEDLPSIDPKFSAVMKELELLLKQGPVLVFSRYTDTLKGFLSLFEKSSMAAEVNGYSFYTGGEVWIKTAAGVSEATKTDVTDALDEQQISVVFCSDAASEGLNLQSAQSIINIDVPWNPARLEQRIGRIARLGQKAETVNIVNVWYPNSIEAKMYSKLLERKDDYELAVGEFPDIFSDSIRNEVTELLNPGNPVTSNLAADLVNLRQDFQTIALKEIWESEVVDYPASREMRQDFVEYTHSMLGKSNSIDAFSAISSVPGNRNSIGLNHEALDVAANYPISIEVALKQDLFASYIGDKFIAFAVSNNPDVYRLLKPLSIGKLLRTIAGNDCLTVEDLGSEFSTSAADLHLRQFIQNLPNVPHHLLAKTIFENAPSAPEITGQVSFINLGKIGGSN</sequence>
<dbReference type="PROSITE" id="PS51192">
    <property type="entry name" value="HELICASE_ATP_BIND_1"/>
    <property type="match status" value="1"/>
</dbReference>
<dbReference type="GO" id="GO:0016787">
    <property type="term" value="F:hydrolase activity"/>
    <property type="evidence" value="ECO:0007669"/>
    <property type="project" value="UniProtKB-KW"/>
</dbReference>
<keyword evidence="2" id="KW-0378">Hydrolase</keyword>
<evidence type="ECO:0000256" key="4">
    <source>
        <dbReference type="ARBA" id="ARBA00022840"/>
    </source>
</evidence>
<dbReference type="PANTHER" id="PTHR45766:SF6">
    <property type="entry name" value="SWI_SNF-RELATED MATRIX-ASSOCIATED ACTIN-DEPENDENT REGULATOR OF CHROMATIN SUBFAMILY A-LIKE PROTEIN 1"/>
    <property type="match status" value="1"/>
</dbReference>
<feature type="domain" description="Helicase ATP-binding" evidence="5">
    <location>
        <begin position="211"/>
        <end position="391"/>
    </location>
</feature>
<dbReference type="PROSITE" id="PS51194">
    <property type="entry name" value="HELICASE_CTER"/>
    <property type="match status" value="1"/>
</dbReference>
<dbReference type="InterPro" id="IPR038718">
    <property type="entry name" value="SNF2-like_sf"/>
</dbReference>
<name>A0A6J6Q0U7_9ZZZZ</name>
<dbReference type="Gene3D" id="3.40.50.10810">
    <property type="entry name" value="Tandem AAA-ATPase domain"/>
    <property type="match status" value="1"/>
</dbReference>
<dbReference type="PANTHER" id="PTHR45766">
    <property type="entry name" value="DNA ANNEALING HELICASE AND ENDONUCLEASE ZRANB3 FAMILY MEMBER"/>
    <property type="match status" value="1"/>
</dbReference>
<evidence type="ECO:0000256" key="3">
    <source>
        <dbReference type="ARBA" id="ARBA00022806"/>
    </source>
</evidence>
<dbReference type="GO" id="GO:0005524">
    <property type="term" value="F:ATP binding"/>
    <property type="evidence" value="ECO:0007669"/>
    <property type="project" value="UniProtKB-KW"/>
</dbReference>
<dbReference type="SMART" id="SM00487">
    <property type="entry name" value="DEXDc"/>
    <property type="match status" value="1"/>
</dbReference>
<evidence type="ECO:0000313" key="7">
    <source>
        <dbReference type="EMBL" id="CAB4705371.1"/>
    </source>
</evidence>
<dbReference type="GO" id="GO:0004386">
    <property type="term" value="F:helicase activity"/>
    <property type="evidence" value="ECO:0007669"/>
    <property type="project" value="UniProtKB-KW"/>
</dbReference>
<dbReference type="SUPFAM" id="SSF52540">
    <property type="entry name" value="P-loop containing nucleoside triphosphate hydrolases"/>
    <property type="match status" value="2"/>
</dbReference>
<dbReference type="AlphaFoldDB" id="A0A6J6Q0U7"/>
<dbReference type="InterPro" id="IPR001650">
    <property type="entry name" value="Helicase_C-like"/>
</dbReference>
<dbReference type="CDD" id="cd18793">
    <property type="entry name" value="SF2_C_SNF"/>
    <property type="match status" value="1"/>
</dbReference>
<feature type="domain" description="Helicase C-terminal" evidence="6">
    <location>
        <begin position="657"/>
        <end position="831"/>
    </location>
</feature>
<accession>A0A6J6Q0U7</accession>
<keyword evidence="1" id="KW-0547">Nucleotide-binding</keyword>
<dbReference type="InterPro" id="IPR027417">
    <property type="entry name" value="P-loop_NTPase"/>
</dbReference>
<dbReference type="Pfam" id="PF00271">
    <property type="entry name" value="Helicase_C"/>
    <property type="match status" value="1"/>
</dbReference>
<reference evidence="7" key="1">
    <citation type="submission" date="2020-05" db="EMBL/GenBank/DDBJ databases">
        <authorList>
            <person name="Chiriac C."/>
            <person name="Salcher M."/>
            <person name="Ghai R."/>
            <person name="Kavagutti S V."/>
        </authorList>
    </citation>
    <scope>NUCLEOTIDE SEQUENCE</scope>
</reference>
<dbReference type="Gene3D" id="3.40.50.300">
    <property type="entry name" value="P-loop containing nucleotide triphosphate hydrolases"/>
    <property type="match status" value="1"/>
</dbReference>
<proteinExistence type="predicted"/>
<dbReference type="InterPro" id="IPR000330">
    <property type="entry name" value="SNF2_N"/>
</dbReference>
<gene>
    <name evidence="7" type="ORF">UFOPK2598_00801</name>
</gene>
<dbReference type="EMBL" id="CAEZXV010000078">
    <property type="protein sequence ID" value="CAB4705371.1"/>
    <property type="molecule type" value="Genomic_DNA"/>
</dbReference>
<keyword evidence="4" id="KW-0067">ATP-binding</keyword>
<dbReference type="InterPro" id="IPR049730">
    <property type="entry name" value="SNF2/RAD54-like_C"/>
</dbReference>
<dbReference type="SMART" id="SM00490">
    <property type="entry name" value="HELICc"/>
    <property type="match status" value="1"/>
</dbReference>
<protein>
    <submittedName>
        <fullName evidence="7">Unannotated protein</fullName>
    </submittedName>
</protein>
<dbReference type="InterPro" id="IPR014001">
    <property type="entry name" value="Helicase_ATP-bd"/>
</dbReference>
<dbReference type="CDD" id="cd18011">
    <property type="entry name" value="DEXDc_RapA"/>
    <property type="match status" value="1"/>
</dbReference>
<organism evidence="7">
    <name type="scientific">freshwater metagenome</name>
    <dbReference type="NCBI Taxonomy" id="449393"/>
    <lineage>
        <taxon>unclassified sequences</taxon>
        <taxon>metagenomes</taxon>
        <taxon>ecological metagenomes</taxon>
    </lineage>
</organism>
<dbReference type="InterPro" id="IPR057342">
    <property type="entry name" value="DEXDc_RapA"/>
</dbReference>
<evidence type="ECO:0000259" key="6">
    <source>
        <dbReference type="PROSITE" id="PS51194"/>
    </source>
</evidence>
<evidence type="ECO:0000256" key="2">
    <source>
        <dbReference type="ARBA" id="ARBA00022801"/>
    </source>
</evidence>
<evidence type="ECO:0000256" key="1">
    <source>
        <dbReference type="ARBA" id="ARBA00022741"/>
    </source>
</evidence>
<keyword evidence="3" id="KW-0347">Helicase</keyword>
<dbReference type="Pfam" id="PF00176">
    <property type="entry name" value="SNF2-rel_dom"/>
    <property type="match status" value="1"/>
</dbReference>